<reference evidence="1 2" key="1">
    <citation type="submission" date="2019-04" db="EMBL/GenBank/DDBJ databases">
        <title>Altererythrobacter aquimixticola sp. nov., isolated from sediment of junction between the ocean and a freshwater spring.</title>
        <authorList>
            <person name="Yoon J.-H."/>
        </authorList>
    </citation>
    <scope>NUCLEOTIDE SEQUENCE [LARGE SCALE GENOMIC DNA]</scope>
    <source>
        <strain evidence="1 2">SSKS-13</strain>
    </source>
</reference>
<dbReference type="AlphaFoldDB" id="A0A4T3F5I5"/>
<name>A0A4T3F5I5_9SPHN</name>
<dbReference type="OrthoDB" id="7054794at2"/>
<proteinExistence type="predicted"/>
<dbReference type="EMBL" id="SSHH01000001">
    <property type="protein sequence ID" value="TIX52131.1"/>
    <property type="molecule type" value="Genomic_DNA"/>
</dbReference>
<accession>A0A4T3F5I5</accession>
<evidence type="ECO:0000313" key="2">
    <source>
        <dbReference type="Proteomes" id="UP000309389"/>
    </source>
</evidence>
<sequence length="265" mass="29070">MALGTVPATAQDQIDGKPNLNGVWQVMNNANWNLEPHSAASNPVADRLLGAIGAIPAGLGVIEGGEIPYNDAAQERLAAHKENVIYHDPEAACYLPGIPRATYMPYPFQIIQGNNDDILMVYEYASANRVVHMQEVGIPPIDTWMGTSYGQWEGDTLVVTTLALGPGLVKLPAGEMVEGVTWLDRAGNYLTNHATVVERFTLAEGGNHIDYEATIEDPTIYTRPWTISMPLYRRVEDNAQLLEFKCVPFSEQLLYGDLIEDQGAE</sequence>
<keyword evidence="2" id="KW-1185">Reference proteome</keyword>
<dbReference type="Proteomes" id="UP000309389">
    <property type="component" value="Unassembled WGS sequence"/>
</dbReference>
<evidence type="ECO:0000313" key="1">
    <source>
        <dbReference type="EMBL" id="TIX52131.1"/>
    </source>
</evidence>
<comment type="caution">
    <text evidence="1">The sequence shown here is derived from an EMBL/GenBank/DDBJ whole genome shotgun (WGS) entry which is preliminary data.</text>
</comment>
<organism evidence="1 2">
    <name type="scientific">Alteraurantiacibacter aquimixticola</name>
    <dbReference type="NCBI Taxonomy" id="2489173"/>
    <lineage>
        <taxon>Bacteria</taxon>
        <taxon>Pseudomonadati</taxon>
        <taxon>Pseudomonadota</taxon>
        <taxon>Alphaproteobacteria</taxon>
        <taxon>Sphingomonadales</taxon>
        <taxon>Erythrobacteraceae</taxon>
        <taxon>Alteraurantiacibacter</taxon>
    </lineage>
</organism>
<protein>
    <submittedName>
        <fullName evidence="1">Uncharacterized protein</fullName>
    </submittedName>
</protein>
<gene>
    <name evidence="1" type="ORF">E5222_03645</name>
</gene>